<feature type="DNA-binding region" description="H-T-H motif" evidence="2">
    <location>
        <begin position="50"/>
        <end position="69"/>
    </location>
</feature>
<dbReference type="GO" id="GO:0000976">
    <property type="term" value="F:transcription cis-regulatory region binding"/>
    <property type="evidence" value="ECO:0007669"/>
    <property type="project" value="TreeGrafter"/>
</dbReference>
<dbReference type="InterPro" id="IPR050109">
    <property type="entry name" value="HTH-type_TetR-like_transc_reg"/>
</dbReference>
<keyword evidence="1 2" id="KW-0238">DNA-binding</keyword>
<evidence type="ECO:0000259" key="3">
    <source>
        <dbReference type="PROSITE" id="PS50977"/>
    </source>
</evidence>
<feature type="domain" description="HTH tetR-type" evidence="3">
    <location>
        <begin position="27"/>
        <end position="87"/>
    </location>
</feature>
<proteinExistence type="predicted"/>
<reference key="1">
    <citation type="submission" date="2017-08" db="EMBL/GenBank/DDBJ databases">
        <title>A dynamic microbial community with high functional redundancy inhabits the cold, oxic subseafloor aquifer.</title>
        <authorList>
            <person name="Tully B.J."/>
            <person name="Wheat C.G."/>
            <person name="Glazer B.T."/>
            <person name="Huber J.A."/>
        </authorList>
    </citation>
    <scope>NUCLEOTIDE SEQUENCE [LARGE SCALE GENOMIC DNA]</scope>
</reference>
<dbReference type="SUPFAM" id="SSF48498">
    <property type="entry name" value="Tetracyclin repressor-like, C-terminal domain"/>
    <property type="match status" value="1"/>
</dbReference>
<reference evidence="4" key="2">
    <citation type="journal article" date="2018" name="ISME J.">
        <title>A dynamic microbial community with high functional redundancy inhabits the cold, oxic subseafloor aquifer.</title>
        <authorList>
            <person name="Tully B.J."/>
            <person name="Wheat C.G."/>
            <person name="Glazer B.T."/>
            <person name="Huber J.A."/>
        </authorList>
    </citation>
    <scope>NUCLEOTIDE SEQUENCE</scope>
    <source>
        <strain evidence="4">NORP83</strain>
    </source>
</reference>
<dbReference type="EMBL" id="NVUS01000003">
    <property type="protein sequence ID" value="PCJ03143.1"/>
    <property type="molecule type" value="Genomic_DNA"/>
</dbReference>
<protein>
    <submittedName>
        <fullName evidence="4">TetR family transcriptional regulator</fullName>
    </submittedName>
</protein>
<dbReference type="InterPro" id="IPR013573">
    <property type="entry name" value="Tscrpt_reg_YcdC_C"/>
</dbReference>
<comment type="caution">
    <text evidence="4">The sequence shown here is derived from an EMBL/GenBank/DDBJ whole genome shotgun (WGS) entry which is preliminary data.</text>
</comment>
<dbReference type="PROSITE" id="PS50977">
    <property type="entry name" value="HTH_TETR_2"/>
    <property type="match status" value="1"/>
</dbReference>
<dbReference type="InterPro" id="IPR036271">
    <property type="entry name" value="Tet_transcr_reg_TetR-rel_C_sf"/>
</dbReference>
<dbReference type="GO" id="GO:0003700">
    <property type="term" value="F:DNA-binding transcription factor activity"/>
    <property type="evidence" value="ECO:0007669"/>
    <property type="project" value="TreeGrafter"/>
</dbReference>
<organism evidence="4">
    <name type="scientific">OCS116 cluster bacterium</name>
    <dbReference type="NCBI Taxonomy" id="2030921"/>
    <lineage>
        <taxon>Bacteria</taxon>
        <taxon>Pseudomonadati</taxon>
        <taxon>Pseudomonadota</taxon>
        <taxon>Alphaproteobacteria</taxon>
        <taxon>OCS116 cluster</taxon>
    </lineage>
</organism>
<dbReference type="SUPFAM" id="SSF46689">
    <property type="entry name" value="Homeodomain-like"/>
    <property type="match status" value="1"/>
</dbReference>
<dbReference type="PRINTS" id="PR00455">
    <property type="entry name" value="HTHTETR"/>
</dbReference>
<evidence type="ECO:0000256" key="1">
    <source>
        <dbReference type="ARBA" id="ARBA00023125"/>
    </source>
</evidence>
<sequence>MLAGVGARNASLKPATARPELKTRIQRQKTEHILSAALEVFSNFGFRGSTIDQIAAQADMSKPNILYYFDSKEAIHSQLLERLLATWLKPLQQLNENGEPIEEILAYIQRKLQMSRDFPRESRLFANEVLQGAPHITRLIGGELKSLVDQKTALIRSWCQAGKISPLDPHHLIFAIWATTQHYADFDAQIRALMGADSANRYQNAEVFLEQLFKTALKP</sequence>
<dbReference type="GO" id="GO:0045892">
    <property type="term" value="P:negative regulation of DNA-templated transcription"/>
    <property type="evidence" value="ECO:0007669"/>
    <property type="project" value="InterPro"/>
</dbReference>
<dbReference type="Gene3D" id="1.10.10.60">
    <property type="entry name" value="Homeodomain-like"/>
    <property type="match status" value="1"/>
</dbReference>
<gene>
    <name evidence="4" type="ORF">COB13_03935</name>
</gene>
<dbReference type="Pfam" id="PF08362">
    <property type="entry name" value="TetR_C_3"/>
    <property type="match status" value="1"/>
</dbReference>
<dbReference type="PANTHER" id="PTHR30055">
    <property type="entry name" value="HTH-TYPE TRANSCRIPTIONAL REGULATOR RUTR"/>
    <property type="match status" value="1"/>
</dbReference>
<dbReference type="AlphaFoldDB" id="A0A2A4Z7Z6"/>
<evidence type="ECO:0000313" key="4">
    <source>
        <dbReference type="EMBL" id="PCJ03143.1"/>
    </source>
</evidence>
<accession>A0A2A4Z7Z6</accession>
<dbReference type="InterPro" id="IPR001647">
    <property type="entry name" value="HTH_TetR"/>
</dbReference>
<dbReference type="Pfam" id="PF00440">
    <property type="entry name" value="TetR_N"/>
    <property type="match status" value="1"/>
</dbReference>
<name>A0A2A4Z7Z6_9PROT</name>
<dbReference type="PANTHER" id="PTHR30055:SF196">
    <property type="entry name" value="HTH-TYPE TRANSCRIPTIONAL REGULATOR RUTR"/>
    <property type="match status" value="1"/>
</dbReference>
<dbReference type="InterPro" id="IPR009057">
    <property type="entry name" value="Homeodomain-like_sf"/>
</dbReference>
<evidence type="ECO:0000256" key="2">
    <source>
        <dbReference type="PROSITE-ProRule" id="PRU00335"/>
    </source>
</evidence>
<dbReference type="Gene3D" id="1.10.357.10">
    <property type="entry name" value="Tetracycline Repressor, domain 2"/>
    <property type="match status" value="1"/>
</dbReference>